<keyword evidence="7" id="KW-0496">Mitochondrion</keyword>
<sequence>MTIVANHKSTLDDPCLWGVLPTKTLFSIDKMRWTLGAADICYTSVFRSYFFAFGQTIPTIRGGGIYQPGVDYAIHALNQGGWVHIYPEAKVNQTAKMIRFKWGIGRIVMDMNHEPIVIPIWHEGMEKTKPLYDPAVHFNQSIVLVFGEPVEYRDILDAWKRNELTREEARIQITQRFYDAIENLEKKYRSMQK</sequence>
<evidence type="ECO:0000313" key="14">
    <source>
        <dbReference type="EMBL" id="PHZ16024.1"/>
    </source>
</evidence>
<keyword evidence="3" id="KW-0808">Transferase</keyword>
<dbReference type="GO" id="GO:0007007">
    <property type="term" value="P:inner mitochondrial membrane organization"/>
    <property type="evidence" value="ECO:0007669"/>
    <property type="project" value="TreeGrafter"/>
</dbReference>
<evidence type="ECO:0000256" key="4">
    <source>
        <dbReference type="ARBA" id="ARBA00022787"/>
    </source>
</evidence>
<name>A0A2G4T4S4_RHIZD</name>
<evidence type="ECO:0000256" key="10">
    <source>
        <dbReference type="ARBA" id="ARBA00024323"/>
    </source>
</evidence>
<evidence type="ECO:0000256" key="7">
    <source>
        <dbReference type="ARBA" id="ARBA00023128"/>
    </source>
</evidence>
<proteinExistence type="inferred from homology"/>
<dbReference type="PRINTS" id="PR00979">
    <property type="entry name" value="TAFAZZIN"/>
</dbReference>
<accession>A0A2G4T4S4</accession>
<dbReference type="InterPro" id="IPR002123">
    <property type="entry name" value="Plipid/glycerol_acylTrfase"/>
</dbReference>
<dbReference type="PANTHER" id="PTHR12497:SF0">
    <property type="entry name" value="TAFAZZIN"/>
    <property type="match status" value="1"/>
</dbReference>
<evidence type="ECO:0000256" key="11">
    <source>
        <dbReference type="ARBA" id="ARBA00047906"/>
    </source>
</evidence>
<comment type="subcellular location">
    <subcellularLocation>
        <location evidence="1">Mitochondrion inner membrane</location>
        <topology evidence="1">Peripheral membrane protein</topology>
        <orientation evidence="1">Intermembrane side</orientation>
    </subcellularLocation>
    <subcellularLocation>
        <location evidence="10">Mitochondrion outer membrane</location>
        <topology evidence="10">Peripheral membrane protein</topology>
        <orientation evidence="10">Intermembrane side</orientation>
    </subcellularLocation>
</comment>
<evidence type="ECO:0000256" key="3">
    <source>
        <dbReference type="ARBA" id="ARBA00022679"/>
    </source>
</evidence>
<dbReference type="InterPro" id="IPR000872">
    <property type="entry name" value="Tafazzin"/>
</dbReference>
<dbReference type="SUPFAM" id="SSF69593">
    <property type="entry name" value="Glycerol-3-phosphate (1)-acyltransferase"/>
    <property type="match status" value="1"/>
</dbReference>
<dbReference type="Proteomes" id="UP000242254">
    <property type="component" value="Unassembled WGS sequence"/>
</dbReference>
<keyword evidence="9" id="KW-0012">Acyltransferase</keyword>
<dbReference type="STRING" id="1340429.A0A2G4T4S4"/>
<keyword evidence="5" id="KW-0999">Mitochondrion inner membrane</keyword>
<evidence type="ECO:0000313" key="15">
    <source>
        <dbReference type="Proteomes" id="UP000242254"/>
    </source>
</evidence>
<keyword evidence="8" id="KW-0472">Membrane</keyword>
<keyword evidence="15" id="KW-1185">Reference proteome</keyword>
<keyword evidence="4" id="KW-1000">Mitochondrion outer membrane</keyword>
<evidence type="ECO:0000259" key="13">
    <source>
        <dbReference type="SMART" id="SM00563"/>
    </source>
</evidence>
<dbReference type="GO" id="GO:0047184">
    <property type="term" value="F:1-acylglycerophosphocholine O-acyltransferase activity"/>
    <property type="evidence" value="ECO:0007669"/>
    <property type="project" value="TreeGrafter"/>
</dbReference>
<dbReference type="Pfam" id="PF01553">
    <property type="entry name" value="Acyltransferase"/>
    <property type="match status" value="1"/>
</dbReference>
<dbReference type="AlphaFoldDB" id="A0A2G4T4S4"/>
<dbReference type="CDD" id="cd07989">
    <property type="entry name" value="LPLAT_AGPAT-like"/>
    <property type="match status" value="1"/>
</dbReference>
<dbReference type="GO" id="GO:0005743">
    <property type="term" value="C:mitochondrial inner membrane"/>
    <property type="evidence" value="ECO:0007669"/>
    <property type="project" value="UniProtKB-SubCell"/>
</dbReference>
<protein>
    <recommendedName>
        <fullName evidence="12">Tafazzin family protein</fullName>
    </recommendedName>
</protein>
<comment type="catalytic activity">
    <reaction evidence="11">
        <text>1'-[1,2-diacyl-sn-glycero-3-phospho],3'-[1-acyl-sn-glycero-3-phospho]-glycerol + a 1,2-diacyl-sn-glycero-3-phosphocholine = a cardiolipin + a 1-acyl-sn-glycero-3-phosphocholine</text>
        <dbReference type="Rhea" id="RHEA:33731"/>
        <dbReference type="ChEBI" id="CHEBI:57643"/>
        <dbReference type="ChEBI" id="CHEBI:58168"/>
        <dbReference type="ChEBI" id="CHEBI:62237"/>
        <dbReference type="ChEBI" id="CHEBI:64743"/>
    </reaction>
    <physiologicalReaction direction="left-to-right" evidence="11">
        <dbReference type="Rhea" id="RHEA:33732"/>
    </physiologicalReaction>
    <physiologicalReaction direction="right-to-left" evidence="11">
        <dbReference type="Rhea" id="RHEA:33733"/>
    </physiologicalReaction>
</comment>
<evidence type="ECO:0000256" key="8">
    <source>
        <dbReference type="ARBA" id="ARBA00023136"/>
    </source>
</evidence>
<dbReference type="GeneID" id="35437238"/>
<organism evidence="14 15">
    <name type="scientific">Rhizopus microsporus ATCC 52813</name>
    <dbReference type="NCBI Taxonomy" id="1340429"/>
    <lineage>
        <taxon>Eukaryota</taxon>
        <taxon>Fungi</taxon>
        <taxon>Fungi incertae sedis</taxon>
        <taxon>Mucoromycota</taxon>
        <taxon>Mucoromycotina</taxon>
        <taxon>Mucoromycetes</taxon>
        <taxon>Mucorales</taxon>
        <taxon>Mucorineae</taxon>
        <taxon>Rhizopodaceae</taxon>
        <taxon>Rhizopus</taxon>
    </lineage>
</organism>
<dbReference type="PANTHER" id="PTHR12497">
    <property type="entry name" value="TAZ PROTEIN TAFAZZIN"/>
    <property type="match status" value="1"/>
</dbReference>
<dbReference type="RefSeq" id="XP_023469732.1">
    <property type="nucleotide sequence ID" value="XM_023606248.1"/>
</dbReference>
<evidence type="ECO:0000256" key="5">
    <source>
        <dbReference type="ARBA" id="ARBA00022792"/>
    </source>
</evidence>
<reference evidence="14 15" key="1">
    <citation type="journal article" date="2016" name="Proc. Natl. Acad. Sci. U.S.A.">
        <title>Lipid metabolic changes in an early divergent fungus govern the establishment of a mutualistic symbiosis with endobacteria.</title>
        <authorList>
            <person name="Lastovetsky O.A."/>
            <person name="Gaspar M.L."/>
            <person name="Mondo S.J."/>
            <person name="LaButti K.M."/>
            <person name="Sandor L."/>
            <person name="Grigoriev I.V."/>
            <person name="Henry S.A."/>
            <person name="Pawlowska T.E."/>
        </authorList>
    </citation>
    <scope>NUCLEOTIDE SEQUENCE [LARGE SCALE GENOMIC DNA]</scope>
    <source>
        <strain evidence="14 15">ATCC 52813</strain>
    </source>
</reference>
<dbReference type="EMBL" id="KZ303843">
    <property type="protein sequence ID" value="PHZ16024.1"/>
    <property type="molecule type" value="Genomic_DNA"/>
</dbReference>
<feature type="domain" description="Phospholipid/glycerol acyltransferase" evidence="13">
    <location>
        <begin position="1"/>
        <end position="125"/>
    </location>
</feature>
<gene>
    <name evidence="14" type="ORF">RHIMIDRAFT_198047</name>
</gene>
<keyword evidence="6" id="KW-0443">Lipid metabolism</keyword>
<dbReference type="SMART" id="SM00563">
    <property type="entry name" value="PlsC"/>
    <property type="match status" value="1"/>
</dbReference>
<comment type="similarity">
    <text evidence="2 12">Belongs to the taffazin family.</text>
</comment>
<dbReference type="GO" id="GO:0035965">
    <property type="term" value="P:cardiolipin acyl-chain remodeling"/>
    <property type="evidence" value="ECO:0007669"/>
    <property type="project" value="TreeGrafter"/>
</dbReference>
<dbReference type="GO" id="GO:0005741">
    <property type="term" value="C:mitochondrial outer membrane"/>
    <property type="evidence" value="ECO:0007669"/>
    <property type="project" value="UniProtKB-SubCell"/>
</dbReference>
<evidence type="ECO:0000256" key="12">
    <source>
        <dbReference type="RuleBase" id="RU365062"/>
    </source>
</evidence>
<evidence type="ECO:0000256" key="2">
    <source>
        <dbReference type="ARBA" id="ARBA00010524"/>
    </source>
</evidence>
<evidence type="ECO:0000256" key="1">
    <source>
        <dbReference type="ARBA" id="ARBA00004137"/>
    </source>
</evidence>
<evidence type="ECO:0000256" key="6">
    <source>
        <dbReference type="ARBA" id="ARBA00023098"/>
    </source>
</evidence>
<evidence type="ECO:0000256" key="9">
    <source>
        <dbReference type="ARBA" id="ARBA00023315"/>
    </source>
</evidence>